<comment type="similarity">
    <text evidence="2">Belongs to the THOC5 family.</text>
</comment>
<evidence type="ECO:0000256" key="2">
    <source>
        <dbReference type="ARBA" id="ARBA00008044"/>
    </source>
</evidence>
<name>A0A9P8CYC1_MORAP</name>
<evidence type="ECO:0000256" key="4">
    <source>
        <dbReference type="SAM" id="MobiDB-lite"/>
    </source>
</evidence>
<dbReference type="GO" id="GO:0003729">
    <property type="term" value="F:mRNA binding"/>
    <property type="evidence" value="ECO:0007669"/>
    <property type="project" value="TreeGrafter"/>
</dbReference>
<dbReference type="PANTHER" id="PTHR13375:SF3">
    <property type="entry name" value="THO COMPLEX SUBUNIT 5 HOMOLOG"/>
    <property type="match status" value="1"/>
</dbReference>
<comment type="caution">
    <text evidence="5">The sequence shown here is derived from an EMBL/GenBank/DDBJ whole genome shotgun (WGS) entry which is preliminary data.</text>
</comment>
<dbReference type="GO" id="GO:0006406">
    <property type="term" value="P:mRNA export from nucleus"/>
    <property type="evidence" value="ECO:0007669"/>
    <property type="project" value="TreeGrafter"/>
</dbReference>
<evidence type="ECO:0000256" key="3">
    <source>
        <dbReference type="ARBA" id="ARBA00023242"/>
    </source>
</evidence>
<dbReference type="EMBL" id="JAIFTL010000106">
    <property type="protein sequence ID" value="KAG9323334.1"/>
    <property type="molecule type" value="Genomic_DNA"/>
</dbReference>
<keyword evidence="3" id="KW-0539">Nucleus</keyword>
<protein>
    <recommendedName>
        <fullName evidence="7">THO complex subunit 5</fullName>
    </recommendedName>
</protein>
<sequence>MTPDMTTSALASDSRSISSICSDLHHVSAQLLELRRAHPELATAATGKRDENGMDIDQENTRAAKTTNPALLKQFLEGVRKGRLLLTLLKVANRNALQHERNLRNDLTDQKLSVGKVDLGYQNIKYQRKYLLNEIARCHDMETFYQDVPLVPLEQFHQSAPEELRNATDERQLMINRLQFELEERKRFDAEKRRLLAVKVQLTKANKARKAQITKIENQLESYIESSQSIQDLFQEPMVPIQTHQELLEKLAAAAAAAAAPAPEAAAAETATTVEAGSDETSNLANGETAVDSGSQQSAQMEMDVETNSASTKSRISSKERMPRDDDEDIVL</sequence>
<evidence type="ECO:0008006" key="7">
    <source>
        <dbReference type="Google" id="ProtNLM"/>
    </source>
</evidence>
<proteinExistence type="inferred from homology"/>
<comment type="subcellular location">
    <subcellularLocation>
        <location evidence="1">Nucleus</location>
    </subcellularLocation>
</comment>
<dbReference type="Pfam" id="PF09766">
    <property type="entry name" value="FmiP_Thoc5"/>
    <property type="match status" value="1"/>
</dbReference>
<dbReference type="GO" id="GO:0000445">
    <property type="term" value="C:THO complex part of transcription export complex"/>
    <property type="evidence" value="ECO:0007669"/>
    <property type="project" value="TreeGrafter"/>
</dbReference>
<dbReference type="Proteomes" id="UP000717515">
    <property type="component" value="Unassembled WGS sequence"/>
</dbReference>
<evidence type="ECO:0000313" key="6">
    <source>
        <dbReference type="Proteomes" id="UP000717515"/>
    </source>
</evidence>
<organism evidence="5 6">
    <name type="scientific">Mortierella alpina</name>
    <name type="common">Oleaginous fungus</name>
    <name type="synonym">Mortierella renispora</name>
    <dbReference type="NCBI Taxonomy" id="64518"/>
    <lineage>
        <taxon>Eukaryota</taxon>
        <taxon>Fungi</taxon>
        <taxon>Fungi incertae sedis</taxon>
        <taxon>Mucoromycota</taxon>
        <taxon>Mortierellomycotina</taxon>
        <taxon>Mortierellomycetes</taxon>
        <taxon>Mortierellales</taxon>
        <taxon>Mortierellaceae</taxon>
        <taxon>Mortierella</taxon>
    </lineage>
</organism>
<gene>
    <name evidence="5" type="ORF">KVV02_004542</name>
</gene>
<feature type="compositionally biased region" description="Polar residues" evidence="4">
    <location>
        <begin position="279"/>
        <end position="315"/>
    </location>
</feature>
<accession>A0A9P8CYC1</accession>
<evidence type="ECO:0000256" key="1">
    <source>
        <dbReference type="ARBA" id="ARBA00004123"/>
    </source>
</evidence>
<evidence type="ECO:0000313" key="5">
    <source>
        <dbReference type="EMBL" id="KAG9323334.1"/>
    </source>
</evidence>
<dbReference type="InterPro" id="IPR019163">
    <property type="entry name" value="THO_Thoc5"/>
</dbReference>
<dbReference type="PANTHER" id="PTHR13375">
    <property type="entry name" value="FMS INTERACTING PROTEIN"/>
    <property type="match status" value="1"/>
</dbReference>
<reference evidence="5" key="1">
    <citation type="submission" date="2021-07" db="EMBL/GenBank/DDBJ databases">
        <title>Draft genome of Mortierella alpina, strain LL118, isolated from an aspen leaf litter sample.</title>
        <authorList>
            <person name="Yang S."/>
            <person name="Vinatzer B.A."/>
        </authorList>
    </citation>
    <scope>NUCLEOTIDE SEQUENCE</scope>
    <source>
        <strain evidence="5">LL118</strain>
    </source>
</reference>
<feature type="compositionally biased region" description="Low complexity" evidence="4">
    <location>
        <begin position="266"/>
        <end position="276"/>
    </location>
</feature>
<feature type="region of interest" description="Disordered" evidence="4">
    <location>
        <begin position="266"/>
        <end position="332"/>
    </location>
</feature>
<dbReference type="AlphaFoldDB" id="A0A9P8CYC1"/>